<keyword evidence="3" id="KW-1185">Reference proteome</keyword>
<reference evidence="2 3" key="1">
    <citation type="submission" date="2023-08" db="EMBL/GenBank/DDBJ databases">
        <title>Pathogen: clinical or host-associated sample.</title>
        <authorList>
            <person name="Hergert J."/>
            <person name="Casey R."/>
            <person name="Wagner J."/>
            <person name="Young E.L."/>
            <person name="Oakeson K.F."/>
        </authorList>
    </citation>
    <scope>NUCLEOTIDE SEQUENCE [LARGE SCALE GENOMIC DNA]</scope>
    <source>
        <strain evidence="2 3">1760953</strain>
    </source>
</reference>
<dbReference type="EMBL" id="CP132302">
    <property type="protein sequence ID" value="WLR98631.1"/>
    <property type="molecule type" value="Genomic_DNA"/>
</dbReference>
<dbReference type="InterPro" id="IPR058531">
    <property type="entry name" value="Baseplate_J_M"/>
</dbReference>
<evidence type="ECO:0000313" key="3">
    <source>
        <dbReference type="Proteomes" id="UP001234585"/>
    </source>
</evidence>
<evidence type="ECO:0000259" key="1">
    <source>
        <dbReference type="Pfam" id="PF26078"/>
    </source>
</evidence>
<feature type="domain" description="Baseplate J-like central" evidence="1">
    <location>
        <begin position="125"/>
        <end position="198"/>
    </location>
</feature>
<organism evidence="2 3">
    <name type="scientific">Shinella sumterensis</name>
    <dbReference type="NCBI Taxonomy" id="1967501"/>
    <lineage>
        <taxon>Bacteria</taxon>
        <taxon>Pseudomonadati</taxon>
        <taxon>Pseudomonadota</taxon>
        <taxon>Alphaproteobacteria</taxon>
        <taxon>Hyphomicrobiales</taxon>
        <taxon>Rhizobiaceae</taxon>
        <taxon>Shinella</taxon>
    </lineage>
</organism>
<name>A0AA50CNQ2_9HYPH</name>
<protein>
    <submittedName>
        <fullName evidence="2">Baseplate J/gp47 family protein</fullName>
    </submittedName>
</protein>
<accession>A0AA50CNQ2</accession>
<dbReference type="PIRSF" id="PIRSF020481">
    <property type="entry name" value="BAP"/>
    <property type="match status" value="1"/>
</dbReference>
<evidence type="ECO:0000313" key="2">
    <source>
        <dbReference type="EMBL" id="WLR98631.1"/>
    </source>
</evidence>
<dbReference type="Pfam" id="PF26078">
    <property type="entry name" value="Baseplate_J_M"/>
    <property type="match status" value="1"/>
</dbReference>
<dbReference type="InterPro" id="IPR014507">
    <property type="entry name" value="Baseplate_assembly_J_pred"/>
</dbReference>
<sequence length="291" mass="31378">MVDLSTLPTPQVIEELDYEAIVARQKQTFQDLWEAVRLANPDLGLPDYDVEMLETDPAMIIIQENAYREMLERARINDAGRANLLGYATGADLDNLAADHGVTRLPNESDKALRERIVLADQGRSTAGPEEWYKFHARSVDADVRDVAVYRPGTGPEIEVAILTTSNGGTPSAPLLASVLAALSAPAVRSVNDVISVVPAVKTIVNVTASIWLLPEAPMSVFDGLEQTLRDALDNEGGIGFDVNTSWIISRLMAAGAAKVTLTAPVADVVMDKFSAAAFGTVNLTYMGRLR</sequence>
<dbReference type="PANTHER" id="PTHR35862">
    <property type="entry name" value="FELS-2 PROPHAGE PROTEIN"/>
    <property type="match status" value="1"/>
</dbReference>
<dbReference type="AlphaFoldDB" id="A0AA50CNQ2"/>
<dbReference type="InterPro" id="IPR052726">
    <property type="entry name" value="Phage_Baseplate_Hub"/>
</dbReference>
<proteinExistence type="predicted"/>
<dbReference type="Proteomes" id="UP001234585">
    <property type="component" value="Chromosome"/>
</dbReference>
<dbReference type="PANTHER" id="PTHR35862:SF1">
    <property type="entry name" value="FELS-2 PROPHAGE PROTEIN"/>
    <property type="match status" value="1"/>
</dbReference>
<gene>
    <name evidence="2" type="ORF">Q9313_06265</name>
</gene>
<dbReference type="RefSeq" id="WP_306038281.1">
    <property type="nucleotide sequence ID" value="NZ_CP132302.1"/>
</dbReference>